<feature type="region of interest" description="Disordered" evidence="1">
    <location>
        <begin position="1083"/>
        <end position="1151"/>
    </location>
</feature>
<feature type="region of interest" description="Disordered" evidence="1">
    <location>
        <begin position="161"/>
        <end position="199"/>
    </location>
</feature>
<dbReference type="Gene3D" id="1.10.720.30">
    <property type="entry name" value="SAP domain"/>
    <property type="match status" value="1"/>
</dbReference>
<dbReference type="PANTHER" id="PTHR31912">
    <property type="entry name" value="IP13529P"/>
    <property type="match status" value="1"/>
</dbReference>
<evidence type="ECO:0000313" key="3">
    <source>
        <dbReference type="EMBL" id="KAL0568972.1"/>
    </source>
</evidence>
<feature type="compositionally biased region" description="Basic residues" evidence="1">
    <location>
        <begin position="1117"/>
        <end position="1127"/>
    </location>
</feature>
<evidence type="ECO:0000259" key="2">
    <source>
        <dbReference type="SMART" id="SM00513"/>
    </source>
</evidence>
<keyword evidence="4" id="KW-1185">Reference proteome</keyword>
<organism evidence="3 4">
    <name type="scientific">Marasmius crinis-equi</name>
    <dbReference type="NCBI Taxonomy" id="585013"/>
    <lineage>
        <taxon>Eukaryota</taxon>
        <taxon>Fungi</taxon>
        <taxon>Dikarya</taxon>
        <taxon>Basidiomycota</taxon>
        <taxon>Agaricomycotina</taxon>
        <taxon>Agaricomycetes</taxon>
        <taxon>Agaricomycetidae</taxon>
        <taxon>Agaricales</taxon>
        <taxon>Marasmiineae</taxon>
        <taxon>Marasmiaceae</taxon>
        <taxon>Marasmius</taxon>
    </lineage>
</organism>
<dbReference type="PANTHER" id="PTHR31912:SF34">
    <property type="entry name" value="NOTOCHORD-RELATED PROTEIN"/>
    <property type="match status" value="1"/>
</dbReference>
<dbReference type="InterPro" id="IPR036361">
    <property type="entry name" value="SAP_dom_sf"/>
</dbReference>
<name>A0ABR3F1A6_9AGAR</name>
<evidence type="ECO:0000256" key="1">
    <source>
        <dbReference type="SAM" id="MobiDB-lite"/>
    </source>
</evidence>
<feature type="domain" description="SAP" evidence="2">
    <location>
        <begin position="1156"/>
        <end position="1190"/>
    </location>
</feature>
<protein>
    <recommendedName>
        <fullName evidence="2">SAP domain-containing protein</fullName>
    </recommendedName>
</protein>
<reference evidence="3 4" key="1">
    <citation type="submission" date="2024-02" db="EMBL/GenBank/DDBJ databases">
        <title>A draft genome for the cacao thread blight pathogen Marasmius crinis-equi.</title>
        <authorList>
            <person name="Cohen S.P."/>
            <person name="Baruah I.K."/>
            <person name="Amoako-Attah I."/>
            <person name="Bukari Y."/>
            <person name="Meinhardt L.W."/>
            <person name="Bailey B.A."/>
        </authorList>
    </citation>
    <scope>NUCLEOTIDE SEQUENCE [LARGE SCALE GENOMIC DNA]</scope>
    <source>
        <strain evidence="3 4">GH-76</strain>
    </source>
</reference>
<dbReference type="SMART" id="SM00513">
    <property type="entry name" value="SAP"/>
    <property type="match status" value="2"/>
</dbReference>
<dbReference type="EMBL" id="JBAHYK010001219">
    <property type="protein sequence ID" value="KAL0568972.1"/>
    <property type="molecule type" value="Genomic_DNA"/>
</dbReference>
<feature type="domain" description="SAP" evidence="2">
    <location>
        <begin position="1277"/>
        <end position="1311"/>
    </location>
</feature>
<dbReference type="Proteomes" id="UP001465976">
    <property type="component" value="Unassembled WGS sequence"/>
</dbReference>
<accession>A0ABR3F1A6</accession>
<feature type="region of interest" description="Disordered" evidence="1">
    <location>
        <begin position="1190"/>
        <end position="1224"/>
    </location>
</feature>
<feature type="region of interest" description="Disordered" evidence="1">
    <location>
        <begin position="70"/>
        <end position="92"/>
    </location>
</feature>
<proteinExistence type="predicted"/>
<evidence type="ECO:0000313" key="4">
    <source>
        <dbReference type="Proteomes" id="UP001465976"/>
    </source>
</evidence>
<comment type="caution">
    <text evidence="3">The sequence shown here is derived from an EMBL/GenBank/DDBJ whole genome shotgun (WGS) entry which is preliminary data.</text>
</comment>
<dbReference type="InterPro" id="IPR003034">
    <property type="entry name" value="SAP_dom"/>
</dbReference>
<sequence>MGILDKEVFRTLSAGLRESDDIIECLICDKKLGTRLRLQRKNIGAHTKSDKHRDKLSGYIRARTLRAALGPESASTSADDSPAETQHDARARMKARVWPSCDGNGGGGSVAELPIIELWTPVSPREVTVPEEEEGDGFTDDGDSFVRDLESTNVISIQLPPQRSSGDLEVQMPDEDGEEEEQFEEPNVSLKAPSSSHNIPTATSPTYPWPSHAYIPQMFVTQLLFYGSARTRFSGAQQVAALEWAKSLGAPDVPTLHALKTVQKSIENMIQNPTEKVVSSSGTVFYINEVAQAIAKDFLNPITRLSMSEYPEDGGKSASELTNGSKWLLDLPRDLLTITARVRDKIYYVGELLQCRASDGRPGGFFIPDRFFTRTPAPKEGEPRIEELFALGYAVNKTTGGFVVIADARIVIPAETFLRTFRDLKQEGILDCGFADCSKSFEAHMPHPRREQAKGRMVYGVPLIIFMDDVSANISKQWNKHHAIYMSNGLLPRQMIEKEFCTRFVTSSPHATPMELVKGLKESIARAAKGGVEAYDCKYEEECLLVPHAHFWGSDNPMQAEECSHGGLSCNYFCRMCDVGGTQEEKRSDEGFLALFKAGTERTPEKTASLIHKQLKLSALHGATDKLQKHKATTGVSDSTSASAMQAIVDLGKAMYGHKHLETVGMSKEDIQAQLEQDVERVIEVHGINPVIGMPGVNIHKDTPTEILHTILLGVVKYFWGQTVHILEKSKGFTTFQTRLASIDESGLNIPKLSAEYICGYKGSLIGKHFKSLAQLMTFLIYDLVPRKVLDAWSIIGELVVLVWHTHIDDLEEYLDLTKHIVTGGYWKDPTSHRWVHAGDAVLYHMQESKVFRKLLALPDNSEGELSAGSAKLATAANSTEPNRASAIEWGATMASRASNADSLSFSSATSFLLASSLRAVEGDQTRLNDFVAFRIGKQLHVGRMKEILTTDREPSKAVVVSLEPLDFMDDPHELLRMPVLEPNNTINLQVVDPSDIICTLNVQHDCHYGECTNSKQQVVGQERLETSRSRPVVDHTDVQRFILNTHSLHNHSTISRLLPSFLATVLSRPSLPPHEQRALRLRAASHVRSQKDNSTSDGQTGDLELLPFEASARGGRGGRGRGRGRGRGCGGRDPPRHQDPGIPHDSGNNANRSQLELLKKDDLVARCRSQGLPVTGTKPVPIERLMEAAQKAPEQSQPAPARTNTTHHSEQGSQDGYGTGMMGGVEPTIQEEVQWGLDNRSVRHPGSENFDHDGDHIMQPITAPVSSGEERAQMKLDGLKRDRLVELCVLNSLPKSGTKPELVMRLRSKEAAQGFLLDSAEQS</sequence>
<feature type="compositionally biased region" description="Acidic residues" evidence="1">
    <location>
        <begin position="172"/>
        <end position="184"/>
    </location>
</feature>
<gene>
    <name evidence="3" type="ORF">V5O48_013001</name>
</gene>
<feature type="compositionally biased region" description="Polar residues" evidence="1">
    <location>
        <begin position="1194"/>
        <end position="1215"/>
    </location>
</feature>